<comment type="caution">
    <text evidence="4">The sequence shown here is derived from an EMBL/GenBank/DDBJ whole genome shotgun (WGS) entry which is preliminary data.</text>
</comment>
<dbReference type="InterPro" id="IPR046667">
    <property type="entry name" value="DUF6537"/>
</dbReference>
<name>A0A849BMP8_9BURK</name>
<dbReference type="InterPro" id="IPR002880">
    <property type="entry name" value="Pyrv_Fd/Flavodoxin_OxRdtase_N"/>
</dbReference>
<dbReference type="EMBL" id="JABEMD010000020">
    <property type="protein sequence ID" value="NNH11829.1"/>
    <property type="molecule type" value="Genomic_DNA"/>
</dbReference>
<proteinExistence type="predicted"/>
<dbReference type="Gene3D" id="3.40.920.10">
    <property type="entry name" value="Pyruvate-ferredoxin oxidoreductase, PFOR, domain III"/>
    <property type="match status" value="1"/>
</dbReference>
<reference evidence="4 5" key="1">
    <citation type="submission" date="2020-05" db="EMBL/GenBank/DDBJ databases">
        <title>MicrobeNet Type strains.</title>
        <authorList>
            <person name="Nicholson A.C."/>
        </authorList>
    </citation>
    <scope>NUCLEOTIDE SEQUENCE [LARGE SCALE GENOMIC DNA]</scope>
    <source>
        <strain evidence="4 5">ATCC 700815</strain>
    </source>
</reference>
<dbReference type="SUPFAM" id="SSF52518">
    <property type="entry name" value="Thiamin diphosphate-binding fold (THDP-binding)"/>
    <property type="match status" value="2"/>
</dbReference>
<organism evidence="4 5">
    <name type="scientific">Cupriavidus gilardii</name>
    <dbReference type="NCBI Taxonomy" id="82541"/>
    <lineage>
        <taxon>Bacteria</taxon>
        <taxon>Pseudomonadati</taxon>
        <taxon>Pseudomonadota</taxon>
        <taxon>Betaproteobacteria</taxon>
        <taxon>Burkholderiales</taxon>
        <taxon>Burkholderiaceae</taxon>
        <taxon>Cupriavidus</taxon>
    </lineage>
</organism>
<dbReference type="SUPFAM" id="SSF53323">
    <property type="entry name" value="Pyruvate-ferredoxin oxidoreductase, PFOR, domain III"/>
    <property type="match status" value="1"/>
</dbReference>
<dbReference type="Gene3D" id="3.40.50.970">
    <property type="match status" value="1"/>
</dbReference>
<dbReference type="InterPro" id="IPR051457">
    <property type="entry name" value="2-oxoacid:Fd_oxidoreductase"/>
</dbReference>
<dbReference type="CDD" id="cd07034">
    <property type="entry name" value="TPP_PYR_PFOR_IOR-alpha_like"/>
    <property type="match status" value="1"/>
</dbReference>
<dbReference type="RefSeq" id="WP_053822540.1">
    <property type="nucleotide sequence ID" value="NZ_BAAAEB010000027.1"/>
</dbReference>
<dbReference type="GO" id="GO:0016903">
    <property type="term" value="F:oxidoreductase activity, acting on the aldehyde or oxo group of donors"/>
    <property type="evidence" value="ECO:0007669"/>
    <property type="project" value="InterPro"/>
</dbReference>
<dbReference type="NCBIfam" id="NF009589">
    <property type="entry name" value="PRK13030.1"/>
    <property type="match status" value="1"/>
</dbReference>
<feature type="domain" description="Pyruvate/ketoisovalerate oxidoreductase catalytic" evidence="2">
    <location>
        <begin position="746"/>
        <end position="933"/>
    </location>
</feature>
<accession>A0A849BMP8</accession>
<keyword evidence="4" id="KW-0670">Pyruvate</keyword>
<dbReference type="AlphaFoldDB" id="A0A849BMP8"/>
<dbReference type="InterPro" id="IPR029061">
    <property type="entry name" value="THDP-binding"/>
</dbReference>
<dbReference type="PANTHER" id="PTHR48084">
    <property type="entry name" value="2-OXOGLUTARATE OXIDOREDUCTASE SUBUNIT KORB-RELATED"/>
    <property type="match status" value="1"/>
</dbReference>
<dbReference type="InterPro" id="IPR002869">
    <property type="entry name" value="Pyrv_flavodox_OxRed_cen"/>
</dbReference>
<keyword evidence="1" id="KW-0560">Oxidoreductase</keyword>
<gene>
    <name evidence="4" type="ORF">HLB16_13185</name>
</gene>
<evidence type="ECO:0000313" key="4">
    <source>
        <dbReference type="EMBL" id="NNH11829.1"/>
    </source>
</evidence>
<evidence type="ECO:0000259" key="3">
    <source>
        <dbReference type="Pfam" id="PF20169"/>
    </source>
</evidence>
<sequence>MDAAMEAGTLRADYRLSDNLTAPAGQVFLSGTQALVRLVLEQARRDRAAGLGTAGFVSGYRGSPLGMVDQAMWKAAPLLDAAGVRFLPAINEELAATAVLGTQQVEGDSQRTVDAVFSLWYGKGPGVDRAGDALKHGNAYGSSPHGGVLVVAGDDHGCVSSSMSHQSDFAMQAWSMPVLAPADVAEYLEFGLYGWALSRYSGNWVGFTALSETVESAMTVDLDQVDARVACWQDADAIRRATGHVPPPDGLHYRWPDLPSPRIEQRLGAKLEAVRAFARVNSIDRMVVQADEARAGIVTCGKAHHDLMEVFRRLGISTQALADAGIRVYKLGLACPVEPTRLLAFARGLEEILVVEEKGPLVERQLQALFYNAPDGVRPAIAGKLGIDGRPLLPEREEMRPSRLMQPVADWLARLSRGLDRRELVPQFSEHPLLSNAADGIRRQPYFCPGCPHNTSTRVPEGSRAQAGIGCHFMASWMDRQTSGLIQMGGEGVDWVAHSRFTAAPHVFQNLGDGTYYHSGYLAIRQAVAARTNVTYKILCNDAVAMTGGQPVDGPLDVEAIARQVSAEGVARVALVSDRIDVHRGRRVRFPSGTTFHPRESLDAVQRELREVPGVTVLLYEQTCAAELRRRRKVGRAPAPARHVFINEAVCEGCGDCSVQSNCLAVQPVETALGRKRQIDQASCNHDESCIKGFCPSFVTVEGAAPRHPVGHERGVAALRERAAALREPAPRLGPGPFDILVAGVGGTGVVTVGALIAMAAHLERRVSSVLDFMGFAQKGGAVLSFVRLAQGRQWLNQARIDAQQADAVLACDLAVGASPDVLQTVAPRRTQIVANTHPTPVAEFQRNPDADLHADALLAKLRHATGSGGIDTLDAQALATAFLGDTVAANIVVLGFAWQKGLVPVSLAALTRAIELNGVAVDANLEALALGRLAAGDPLALTRLAAGEGKPDGLALIAPEPAAMSATPLLQLVADRVALLTAYQDAAYAARYTALVEAVQAAENALGEAGRERRLTRAVAGQFARLMAYKDEYEVARLHSDPAFRQALRERFDGPLRLRFHLAPPLLSRPGKHGEPPRKIAFGAWLWPLMGWLAKGKRLRGTRFDPFGRTAERRLERQSIADYEARIRALLPALTEARLPIAVEIAQLPAKVRGFGHIKLAAHAVAAARAAELLHRFDAQRYPRPDSTHGANGAGQLRGIPIRQADAKADAKTARTGAPH</sequence>
<protein>
    <submittedName>
        <fullName evidence="4">Indolepyruvate ferredoxin oxidoreductase family protein</fullName>
    </submittedName>
</protein>
<dbReference type="PANTHER" id="PTHR48084:SF3">
    <property type="entry name" value="SUBUNIT OF PYRUVATE:FLAVODOXIN OXIDOREDUCTASE"/>
    <property type="match status" value="1"/>
</dbReference>
<dbReference type="NCBIfam" id="NF009588">
    <property type="entry name" value="PRK13029.1"/>
    <property type="match status" value="1"/>
</dbReference>
<evidence type="ECO:0000313" key="5">
    <source>
        <dbReference type="Proteomes" id="UP000542973"/>
    </source>
</evidence>
<evidence type="ECO:0000259" key="2">
    <source>
        <dbReference type="Pfam" id="PF01558"/>
    </source>
</evidence>
<feature type="domain" description="DUF6537" evidence="3">
    <location>
        <begin position="972"/>
        <end position="1172"/>
    </location>
</feature>
<dbReference type="Pfam" id="PF01558">
    <property type="entry name" value="POR"/>
    <property type="match status" value="1"/>
</dbReference>
<dbReference type="Pfam" id="PF20169">
    <property type="entry name" value="DUF6537"/>
    <property type="match status" value="1"/>
</dbReference>
<dbReference type="Proteomes" id="UP000542973">
    <property type="component" value="Unassembled WGS sequence"/>
</dbReference>
<dbReference type="InterPro" id="IPR019752">
    <property type="entry name" value="Pyrv/ketoisovalerate_OxRed_cat"/>
</dbReference>
<evidence type="ECO:0000256" key="1">
    <source>
        <dbReference type="ARBA" id="ARBA00023002"/>
    </source>
</evidence>